<keyword evidence="2" id="KW-1185">Reference proteome</keyword>
<dbReference type="AlphaFoldDB" id="A0A5B8W0E1"/>
<proteinExistence type="predicted"/>
<name>A0A5B8W0E1_9SPHI</name>
<dbReference type="OrthoDB" id="1141916at2"/>
<gene>
    <name evidence="1" type="primary">gldN</name>
    <name evidence="1" type="ORF">FSB76_09920</name>
</gene>
<dbReference type="InterPro" id="IPR019847">
    <property type="entry name" value="Gliding_motility_assoc_GldN"/>
</dbReference>
<evidence type="ECO:0000313" key="1">
    <source>
        <dbReference type="EMBL" id="QEC76246.1"/>
    </source>
</evidence>
<dbReference type="Proteomes" id="UP000321362">
    <property type="component" value="Chromosome"/>
</dbReference>
<dbReference type="KEGG" id="mgk:FSB76_09920"/>
<evidence type="ECO:0000313" key="2">
    <source>
        <dbReference type="Proteomes" id="UP000321362"/>
    </source>
</evidence>
<dbReference type="EMBL" id="CP042437">
    <property type="protein sequence ID" value="QEC76246.1"/>
    <property type="molecule type" value="Genomic_DNA"/>
</dbReference>
<dbReference type="RefSeq" id="WP_147053423.1">
    <property type="nucleotide sequence ID" value="NZ_CP042437.1"/>
</dbReference>
<sequence length="301" mass="33807">MKKIIIVIETFLLIGFGRGMAFAQAIVADSTLTDTLPAYDNLIKSADLGKAKPFPYPKANAANIRLYAQVWRDIDLSDSGNSILTIPGKSLMEDIMKGIKAGKLTPYEKEDLKKKLSAKQGELRFADSVLIPIFDKDGNQTGSRMALNEFNPDKVRRFRIKEDVFFDRQRGRVDTRIVALAPMMHISTSTDLADNLAFTPAFWLYFPQLRYTLVQEDVSNPDKDIFDFTLDDVFMQHKFSAYLVKQASPGGVQSGQLEPGSTEAVLLEQKIADLKKHIWQNPRGVNAKNLAQTDSKKEDKL</sequence>
<protein>
    <submittedName>
        <fullName evidence="1">Gliding motility protein GldN</fullName>
    </submittedName>
</protein>
<dbReference type="Pfam" id="PF19841">
    <property type="entry name" value="GldN"/>
    <property type="match status" value="1"/>
</dbReference>
<dbReference type="NCBIfam" id="TIGR03523">
    <property type="entry name" value="GldN"/>
    <property type="match status" value="1"/>
</dbReference>
<accession>A0A5B8W0E1</accession>
<reference evidence="1 2" key="1">
    <citation type="journal article" date="2013" name="J. Microbiol.">
        <title>Mucilaginibacter ginsenosidivorax sp. nov., with ginsenoside converting activity isolated from sediment.</title>
        <authorList>
            <person name="Kim J.K."/>
            <person name="Choi T.E."/>
            <person name="Liu Q.M."/>
            <person name="Park H.Y."/>
            <person name="Yi T.H."/>
            <person name="Yoon M.H."/>
            <person name="Kim S.C."/>
            <person name="Im W.T."/>
        </authorList>
    </citation>
    <scope>NUCLEOTIDE SEQUENCE [LARGE SCALE GENOMIC DNA]</scope>
    <source>
        <strain evidence="1 2">KHI28</strain>
    </source>
</reference>
<organism evidence="1 2">
    <name type="scientific">Mucilaginibacter ginsenosidivorax</name>
    <dbReference type="NCBI Taxonomy" id="862126"/>
    <lineage>
        <taxon>Bacteria</taxon>
        <taxon>Pseudomonadati</taxon>
        <taxon>Bacteroidota</taxon>
        <taxon>Sphingobacteriia</taxon>
        <taxon>Sphingobacteriales</taxon>
        <taxon>Sphingobacteriaceae</taxon>
        <taxon>Mucilaginibacter</taxon>
    </lineage>
</organism>